<accession>A0A0A8XMZ0</accession>
<organism evidence="1">
    <name type="scientific">Arundo donax</name>
    <name type="common">Giant reed</name>
    <name type="synonym">Donax arundinaceus</name>
    <dbReference type="NCBI Taxonomy" id="35708"/>
    <lineage>
        <taxon>Eukaryota</taxon>
        <taxon>Viridiplantae</taxon>
        <taxon>Streptophyta</taxon>
        <taxon>Embryophyta</taxon>
        <taxon>Tracheophyta</taxon>
        <taxon>Spermatophyta</taxon>
        <taxon>Magnoliopsida</taxon>
        <taxon>Liliopsida</taxon>
        <taxon>Poales</taxon>
        <taxon>Poaceae</taxon>
        <taxon>PACMAD clade</taxon>
        <taxon>Arundinoideae</taxon>
        <taxon>Arundineae</taxon>
        <taxon>Arundo</taxon>
    </lineage>
</organism>
<reference evidence="1" key="2">
    <citation type="journal article" date="2015" name="Data Brief">
        <title>Shoot transcriptome of the giant reed, Arundo donax.</title>
        <authorList>
            <person name="Barrero R.A."/>
            <person name="Guerrero F.D."/>
            <person name="Moolhuijzen P."/>
            <person name="Goolsby J.A."/>
            <person name="Tidwell J."/>
            <person name="Bellgard S.E."/>
            <person name="Bellgard M.I."/>
        </authorList>
    </citation>
    <scope>NUCLEOTIDE SEQUENCE</scope>
    <source>
        <tissue evidence="1">Shoot tissue taken approximately 20 cm above the soil surface</tissue>
    </source>
</reference>
<dbReference type="EMBL" id="GBRH01283401">
    <property type="protein sequence ID" value="JAD14494.1"/>
    <property type="molecule type" value="Transcribed_RNA"/>
</dbReference>
<proteinExistence type="predicted"/>
<dbReference type="AlphaFoldDB" id="A0A0A8XMZ0"/>
<evidence type="ECO:0000313" key="1">
    <source>
        <dbReference type="EMBL" id="JAD14494.1"/>
    </source>
</evidence>
<name>A0A0A8XMZ0_ARUDO</name>
<reference evidence="1" key="1">
    <citation type="submission" date="2014-09" db="EMBL/GenBank/DDBJ databases">
        <authorList>
            <person name="Magalhaes I.L.F."/>
            <person name="Oliveira U."/>
            <person name="Santos F.R."/>
            <person name="Vidigal T.H.D.A."/>
            <person name="Brescovit A.D."/>
            <person name="Santos A.J."/>
        </authorList>
    </citation>
    <scope>NUCLEOTIDE SEQUENCE</scope>
    <source>
        <tissue evidence="1">Shoot tissue taken approximately 20 cm above the soil surface</tissue>
    </source>
</reference>
<protein>
    <submittedName>
        <fullName evidence="1">Uncharacterized protein</fullName>
    </submittedName>
</protein>
<sequence>MQALFVLRQSTHQRRFLGLK</sequence>